<accession>A0A7X1TH76</accession>
<evidence type="ECO:0000313" key="5">
    <source>
        <dbReference type="EMBL" id="MPW19242.1"/>
    </source>
</evidence>
<dbReference type="Proteomes" id="UP000484381">
    <property type="component" value="Unassembled WGS sequence"/>
</dbReference>
<dbReference type="SUPFAM" id="SSF48498">
    <property type="entry name" value="Tetracyclin repressor-like, C-terminal domain"/>
    <property type="match status" value="1"/>
</dbReference>
<dbReference type="Gene3D" id="1.10.357.10">
    <property type="entry name" value="Tetracycline Repressor, domain 2"/>
    <property type="match status" value="1"/>
</dbReference>
<keyword evidence="2" id="KW-0238">DNA-binding</keyword>
<evidence type="ECO:0000256" key="1">
    <source>
        <dbReference type="ARBA" id="ARBA00023015"/>
    </source>
</evidence>
<organism evidence="5 6">
    <name type="scientific">Paraburkholderia franconis</name>
    <dbReference type="NCBI Taxonomy" id="2654983"/>
    <lineage>
        <taxon>Bacteria</taxon>
        <taxon>Pseudomonadati</taxon>
        <taxon>Pseudomonadota</taxon>
        <taxon>Betaproteobacteria</taxon>
        <taxon>Burkholderiales</taxon>
        <taxon>Burkholderiaceae</taxon>
        <taxon>Paraburkholderia</taxon>
    </lineage>
</organism>
<dbReference type="PANTHER" id="PTHR47506">
    <property type="entry name" value="TRANSCRIPTIONAL REGULATORY PROTEIN"/>
    <property type="match status" value="1"/>
</dbReference>
<evidence type="ECO:0000256" key="3">
    <source>
        <dbReference type="ARBA" id="ARBA00023163"/>
    </source>
</evidence>
<keyword evidence="6" id="KW-1185">Reference proteome</keyword>
<evidence type="ECO:0000313" key="6">
    <source>
        <dbReference type="Proteomes" id="UP000484381"/>
    </source>
</evidence>
<name>A0A7X1TH76_9BURK</name>
<evidence type="ECO:0000256" key="2">
    <source>
        <dbReference type="ARBA" id="ARBA00023125"/>
    </source>
</evidence>
<dbReference type="PANTHER" id="PTHR47506:SF1">
    <property type="entry name" value="HTH-TYPE TRANSCRIPTIONAL REGULATOR YJDC"/>
    <property type="match status" value="1"/>
</dbReference>
<keyword evidence="1" id="KW-0805">Transcription regulation</keyword>
<sequence>MAQPQEFDVDQVLEKAMLLAWNKGYESTSPTDIQDATGVSWPNLNKAFGNKEGLFRTALDRYKQKNLAFRANAFAQPTPRLIVRTLLLGFVDLDTESSTPSGRLVALSALACMGNMGPLGDSLLQIRNEFERNLRERLKSVMDAGPLPDGMTAHDAAAFISTMIQGMAVQAKSGATRRRLREIVDAVLANWPADFRDPEQHQAGAG</sequence>
<dbReference type="RefSeq" id="WP_152761070.1">
    <property type="nucleotide sequence ID" value="NZ_WHNP01000018.1"/>
</dbReference>
<reference evidence="5 6" key="1">
    <citation type="submission" date="2019-10" db="EMBL/GenBank/DDBJ databases">
        <title>Paraburkholderia sp. isolated from nodules of Mimosa pudica from Brazilian Atlantic Forest soils.</title>
        <authorList>
            <person name="Paulitsch F."/>
            <person name="Hungria M."/>
            <person name="Dall'Agnol R."/>
        </authorList>
    </citation>
    <scope>NUCLEOTIDE SEQUENCE [LARGE SCALE GENOMIC DNA]</scope>
    <source>
        <strain evidence="5 6">CNPSo 3157</strain>
    </source>
</reference>
<gene>
    <name evidence="5" type="ORF">GCT13_20655</name>
</gene>
<dbReference type="EMBL" id="WHNP01000018">
    <property type="protein sequence ID" value="MPW19242.1"/>
    <property type="molecule type" value="Genomic_DNA"/>
</dbReference>
<proteinExistence type="predicted"/>
<protein>
    <submittedName>
        <fullName evidence="5">TetR family transcriptional regulator</fullName>
    </submittedName>
</protein>
<dbReference type="SUPFAM" id="SSF46689">
    <property type="entry name" value="Homeodomain-like"/>
    <property type="match status" value="1"/>
</dbReference>
<feature type="domain" description="HTH tetR-type" evidence="4">
    <location>
        <begin position="13"/>
        <end position="56"/>
    </location>
</feature>
<dbReference type="Gene3D" id="1.10.10.60">
    <property type="entry name" value="Homeodomain-like"/>
    <property type="match status" value="1"/>
</dbReference>
<evidence type="ECO:0000259" key="4">
    <source>
        <dbReference type="Pfam" id="PF00440"/>
    </source>
</evidence>
<dbReference type="InterPro" id="IPR036271">
    <property type="entry name" value="Tet_transcr_reg_TetR-rel_C_sf"/>
</dbReference>
<dbReference type="InterPro" id="IPR001647">
    <property type="entry name" value="HTH_TetR"/>
</dbReference>
<keyword evidence="3" id="KW-0804">Transcription</keyword>
<comment type="caution">
    <text evidence="5">The sequence shown here is derived from an EMBL/GenBank/DDBJ whole genome shotgun (WGS) entry which is preliminary data.</text>
</comment>
<dbReference type="InterPro" id="IPR009057">
    <property type="entry name" value="Homeodomain-like_sf"/>
</dbReference>
<dbReference type="AlphaFoldDB" id="A0A7X1TH76"/>
<dbReference type="Pfam" id="PF00440">
    <property type="entry name" value="TetR_N"/>
    <property type="match status" value="1"/>
</dbReference>
<dbReference type="GO" id="GO:0003677">
    <property type="term" value="F:DNA binding"/>
    <property type="evidence" value="ECO:0007669"/>
    <property type="project" value="UniProtKB-KW"/>
</dbReference>